<dbReference type="EMBL" id="CP090892">
    <property type="protein sequence ID" value="ULU05996.1"/>
    <property type="molecule type" value="Genomic_DNA"/>
</dbReference>
<dbReference type="InterPro" id="IPR052823">
    <property type="entry name" value="SXP/RAL-2_related"/>
</dbReference>
<feature type="region of interest" description="Disordered" evidence="1">
    <location>
        <begin position="163"/>
        <end position="187"/>
    </location>
</feature>
<evidence type="ECO:0000259" key="2">
    <source>
        <dbReference type="Pfam" id="PF02520"/>
    </source>
</evidence>
<reference evidence="3 4" key="1">
    <citation type="submission" date="2022-05" db="EMBL/GenBank/DDBJ databases">
        <title>Chromosome-level reference genomes for two strains of Caenorhabditis briggsae: an improved platform for comparative genomics.</title>
        <authorList>
            <person name="Stevens L."/>
            <person name="Andersen E.C."/>
        </authorList>
    </citation>
    <scope>NUCLEOTIDE SEQUENCE [LARGE SCALE GENOMIC DNA]</scope>
    <source>
        <strain evidence="3">QX1410_ONT</strain>
        <tissue evidence="3">Whole-organism</tissue>
    </source>
</reference>
<gene>
    <name evidence="3" type="ORF">L3Y34_018124</name>
</gene>
<evidence type="ECO:0000313" key="3">
    <source>
        <dbReference type="EMBL" id="ULU05996.1"/>
    </source>
</evidence>
<feature type="compositionally biased region" description="Polar residues" evidence="1">
    <location>
        <begin position="176"/>
        <end position="187"/>
    </location>
</feature>
<accession>A0AAE9DL75</accession>
<dbReference type="PANTHER" id="PTHR21593:SF36">
    <property type="entry name" value="DUF148 DOMAIN-CONTAINING PROTEIN-RELATED"/>
    <property type="match status" value="1"/>
</dbReference>
<evidence type="ECO:0000313" key="4">
    <source>
        <dbReference type="Proteomes" id="UP000827892"/>
    </source>
</evidence>
<dbReference type="PANTHER" id="PTHR21593">
    <property type="entry name" value="PRION-LIKE- Q/N-RICH -DOMAIN-BEARING PROTEIN PROTEIN"/>
    <property type="match status" value="1"/>
</dbReference>
<dbReference type="Proteomes" id="UP000827892">
    <property type="component" value="Chromosome II"/>
</dbReference>
<proteinExistence type="predicted"/>
<organism evidence="3 4">
    <name type="scientific">Caenorhabditis briggsae</name>
    <dbReference type="NCBI Taxonomy" id="6238"/>
    <lineage>
        <taxon>Eukaryota</taxon>
        <taxon>Metazoa</taxon>
        <taxon>Ecdysozoa</taxon>
        <taxon>Nematoda</taxon>
        <taxon>Chromadorea</taxon>
        <taxon>Rhabditida</taxon>
        <taxon>Rhabditina</taxon>
        <taxon>Rhabditomorpha</taxon>
        <taxon>Rhabditoidea</taxon>
        <taxon>Rhabditidae</taxon>
        <taxon>Peloderinae</taxon>
        <taxon>Caenorhabditis</taxon>
    </lineage>
</organism>
<dbReference type="Pfam" id="PF02520">
    <property type="entry name" value="ANIS5_cation-bd"/>
    <property type="match status" value="1"/>
</dbReference>
<dbReference type="AlphaFoldDB" id="A0AAE9DL75"/>
<protein>
    <recommendedName>
        <fullName evidence="2">SXP/RAL-2 family protein Ani s 5-like cation-binding domain-containing protein</fullName>
    </recommendedName>
</protein>
<name>A0AAE9DL75_CAEBR</name>
<feature type="compositionally biased region" description="Low complexity" evidence="1">
    <location>
        <begin position="164"/>
        <end position="175"/>
    </location>
</feature>
<feature type="domain" description="SXP/RAL-2 family protein Ani s 5-like cation-binding" evidence="2">
    <location>
        <begin position="222"/>
        <end position="326"/>
    </location>
</feature>
<dbReference type="InterPro" id="IPR003677">
    <property type="entry name" value="ANIS5_cation-bd"/>
</dbReference>
<sequence length="337" mass="38620">MIDVVRLIESLMNHIYNAGALIAAISTAAEVWQSASTTKHNHNTMMTVTIILPLLLLVSTVSSQSYTFPLGPNQPYPQYNNMYESRYPYIPSQQIPQGGSGMSQMSQMGQMNQLQPGLQMNQIPNFSPRFNQIPMHNQPQNLIQQRFQFNPMARIHVQPPIQDSSFPSSFPSSSPRITSPVSTSEYQVDQRIPLPKASSESLSSAVPTRIIPPFLESASVAEQDKFYEIVQHPTWSGVEKNRRIEEFMKTMSDERQSMYTNFRRDVVDKELEEKRRNVDRAVSSMTKEAADEFQRVVRIMHDPSRTESEKLKKIEEIYSKLPDAIRKEFDVKLKGFR</sequence>
<evidence type="ECO:0000256" key="1">
    <source>
        <dbReference type="SAM" id="MobiDB-lite"/>
    </source>
</evidence>